<evidence type="ECO:0000256" key="1">
    <source>
        <dbReference type="ARBA" id="ARBA00007657"/>
    </source>
</evidence>
<dbReference type="Proteomes" id="UP001149090">
    <property type="component" value="Unassembled WGS sequence"/>
</dbReference>
<dbReference type="Gene3D" id="1.25.10.10">
    <property type="entry name" value="Leucine-rich Repeat Variant"/>
    <property type="match status" value="1"/>
</dbReference>
<dbReference type="Pfam" id="PF25782">
    <property type="entry name" value="TPR_CAND1"/>
    <property type="match status" value="1"/>
</dbReference>
<keyword evidence="2" id="KW-0677">Repeat</keyword>
<keyword evidence="3" id="KW-0833">Ubl conjugation pathway</keyword>
<evidence type="ECO:0000313" key="7">
    <source>
        <dbReference type="EMBL" id="KAJ5079983.1"/>
    </source>
</evidence>
<dbReference type="SUPFAM" id="SSF48371">
    <property type="entry name" value="ARM repeat"/>
    <property type="match status" value="1"/>
</dbReference>
<dbReference type="InterPro" id="IPR021133">
    <property type="entry name" value="HEAT_type_2"/>
</dbReference>
<evidence type="ECO:0000256" key="3">
    <source>
        <dbReference type="ARBA" id="ARBA00022786"/>
    </source>
</evidence>
<accession>A0A9Q0LVS6</accession>
<name>A0A9Q0LVS6_ANAIG</name>
<dbReference type="InterPro" id="IPR013932">
    <property type="entry name" value="TATA-bd_TIP120"/>
</dbReference>
<dbReference type="InterPro" id="IPR039852">
    <property type="entry name" value="CAND1/CAND2"/>
</dbReference>
<dbReference type="InterPro" id="IPR011989">
    <property type="entry name" value="ARM-like"/>
</dbReference>
<keyword evidence="8" id="KW-1185">Reference proteome</keyword>
<feature type="domain" description="TATA-binding protein interacting (TIP20)" evidence="6">
    <location>
        <begin position="1047"/>
        <end position="1209"/>
    </location>
</feature>
<evidence type="ECO:0000256" key="4">
    <source>
        <dbReference type="PROSITE-ProRule" id="PRU00103"/>
    </source>
</evidence>
<comment type="caution">
    <text evidence="7">The sequence shown here is derived from an EMBL/GenBank/DDBJ whole genome shotgun (WGS) entry which is preliminary data.</text>
</comment>
<dbReference type="InterPro" id="IPR016024">
    <property type="entry name" value="ARM-type_fold"/>
</dbReference>
<reference evidence="7" key="1">
    <citation type="submission" date="2022-10" db="EMBL/GenBank/DDBJ databases">
        <title>Novel sulphate-reducing endosymbionts in the free-living metamonad Anaeramoeba.</title>
        <authorList>
            <person name="Jerlstrom-Hultqvist J."/>
            <person name="Cepicka I."/>
            <person name="Gallot-Lavallee L."/>
            <person name="Salas-Leiva D."/>
            <person name="Curtis B.A."/>
            <person name="Zahonova K."/>
            <person name="Pipaliya S."/>
            <person name="Dacks J."/>
            <person name="Roger A.J."/>
        </authorList>
    </citation>
    <scope>NUCLEOTIDE SEQUENCE</scope>
    <source>
        <strain evidence="7">BMAN</strain>
    </source>
</reference>
<dbReference type="EMBL" id="JAPDFW010000018">
    <property type="protein sequence ID" value="KAJ5079983.1"/>
    <property type="molecule type" value="Genomic_DNA"/>
</dbReference>
<sequence>MSSFAVSTIIEKMSSFDSDIRFMGLNDLISELAKDTFRLDYSTENTLITTILKLLSDQNNELQSKAVEAIGDLIGKIKDSQITNMIDRILEKLLGDNEEFHDISALALREIVKSLPKKIPVADRFRVLGSISKHTIPQLLKGVKSTPFPENKLRCIDIIRDCLVYFGSLFQNLHEEISIVTLSHITAFTAPKRVIDCLCHLSVNSNDILFNKIAEDLTKHLTSETKNQFIRAYLQAILAISHVIGYRLAPHLDKIIPSSLPYCQKEKYETDYDLRETCLQSYESFVSTSPKEVAPYIKSFIDICINLISHDPNYLPDDESEDEDSESEDQDESDNGDDEDDSDIDDEVDDDDLSWKVRKGSAKLLSALFRTRPEQLDTFYKEVAPVLIGRFDEREENVKLSVFEAFRELLAQTEAMMSAQKGHLESLDILNDNIDKIVKQLALSLKQTSLKTRVGALSLITSLSKVTPKSLEDQIGKLIPGIQLALKDKSPSNSKLIIHSLSTINNLISNTEPKAFIPHIESFLSVILELTQDKHFKISSEALKVCKNIAIVIKPVENSDQKIDSKKIGKEIYEATFSLLKETAVDQEVKEAAIDSMATILSHFGNELGNAEQALHLLLEKLSNEITRVAGIKAFQLIAESPIKGILNKVLPKLIETLAQLLRKKKKILKQTSIRTLETILKYYGADLPKESYTKLFIELSNLIQDQDLYLAHLTMRLSYTILESYPVMAKQVVDHILPKVLNLSGSPLLQGVSLRTMLTFFSKLVPATKSLLKFDDFIQPLIKLVLEQNSKEISKQIFTSVPQIIAAICQSSDEKEVKKLVSRFVSDVQSNKDQITIILALCALGEIGRNMDLSYVSNLQKVVLGCFNNSSEDIKAAASFSFGNLSAGNMDFFLPVIFERIQKIPKEQYLLFRSLREVISRNADSERGLQIIKPHISKLLEILFLNCENENEGTRNVVSECLGKLALFDPVKLIPELKKHTTSASPLIRTSVVSAFKYCITKDDAADSVIQQYVGDFMECLGDKDYIVRKSALNTLNFIAHSKPALVRDLIPKILSKLYSETIIKPELIRVIKLGPFTHEIDDGLENRKAAFDTMNTLLTTSYNLLNISDFIAHVQIGVDDSSDEVITSAFGILNRLIVINKDVVRSSLDSFVEPLKKIVTKRLKPDAVQQEIQKNEEVIANALSVIVNLKKIPDSERALKFTEFIQQTILRNSDLKAKFEAIEQGKPDDLDDHYLSQSSRQND</sequence>
<feature type="compositionally biased region" description="Acidic residues" evidence="5">
    <location>
        <begin position="316"/>
        <end position="350"/>
    </location>
</feature>
<dbReference type="OrthoDB" id="6260732at2759"/>
<evidence type="ECO:0000256" key="2">
    <source>
        <dbReference type="ARBA" id="ARBA00022737"/>
    </source>
</evidence>
<dbReference type="GO" id="GO:0010265">
    <property type="term" value="P:SCF complex assembly"/>
    <property type="evidence" value="ECO:0007669"/>
    <property type="project" value="InterPro"/>
</dbReference>
<dbReference type="PROSITE" id="PS50077">
    <property type="entry name" value="HEAT_REPEAT"/>
    <property type="match status" value="1"/>
</dbReference>
<dbReference type="AlphaFoldDB" id="A0A9Q0LVS6"/>
<comment type="similarity">
    <text evidence="1">Belongs to the CAND family.</text>
</comment>
<organism evidence="7 8">
    <name type="scientific">Anaeramoeba ignava</name>
    <name type="common">Anaerobic marine amoeba</name>
    <dbReference type="NCBI Taxonomy" id="1746090"/>
    <lineage>
        <taxon>Eukaryota</taxon>
        <taxon>Metamonada</taxon>
        <taxon>Anaeramoebidae</taxon>
        <taxon>Anaeramoeba</taxon>
    </lineage>
</organism>
<evidence type="ECO:0000313" key="8">
    <source>
        <dbReference type="Proteomes" id="UP001149090"/>
    </source>
</evidence>
<dbReference type="OMA" id="AYIPHFQ"/>
<protein>
    <submittedName>
        <fullName evidence="7">TIP120 domain-containing protein</fullName>
    </submittedName>
</protein>
<evidence type="ECO:0000256" key="5">
    <source>
        <dbReference type="SAM" id="MobiDB-lite"/>
    </source>
</evidence>
<dbReference type="Pfam" id="PF08623">
    <property type="entry name" value="TIP120"/>
    <property type="match status" value="1"/>
</dbReference>
<proteinExistence type="inferred from homology"/>
<feature type="repeat" description="HEAT" evidence="4">
    <location>
        <begin position="47"/>
        <end position="85"/>
    </location>
</feature>
<dbReference type="PANTHER" id="PTHR12696">
    <property type="entry name" value="TIP120"/>
    <property type="match status" value="1"/>
</dbReference>
<feature type="region of interest" description="Disordered" evidence="5">
    <location>
        <begin position="314"/>
        <end position="350"/>
    </location>
</feature>
<gene>
    <name evidence="7" type="ORF">M0811_14262</name>
</gene>
<evidence type="ECO:0000259" key="6">
    <source>
        <dbReference type="Pfam" id="PF08623"/>
    </source>
</evidence>